<dbReference type="EMBL" id="CACRXK020018297">
    <property type="protein sequence ID" value="CAB4032303.1"/>
    <property type="molecule type" value="Genomic_DNA"/>
</dbReference>
<protein>
    <recommendedName>
        <fullName evidence="8">Metalloendopeptidase OMA1, mitochondrial</fullName>
    </recommendedName>
    <alternativeName>
        <fullName evidence="9">Overlapping with the m-AAA protease 1 homolog</fullName>
    </alternativeName>
</protein>
<dbReference type="GO" id="GO:0006515">
    <property type="term" value="P:protein quality control for misfolded or incompletely synthesized proteins"/>
    <property type="evidence" value="ECO:0007669"/>
    <property type="project" value="TreeGrafter"/>
</dbReference>
<dbReference type="Pfam" id="PF01435">
    <property type="entry name" value="Peptidase_M48"/>
    <property type="match status" value="1"/>
</dbReference>
<evidence type="ECO:0000256" key="3">
    <source>
        <dbReference type="ARBA" id="ARBA00022723"/>
    </source>
</evidence>
<comment type="similarity">
    <text evidence="7">Belongs to the peptidase M48 family.</text>
</comment>
<dbReference type="InterPro" id="IPR051156">
    <property type="entry name" value="Mito/Outer_Membr_Metalloprot"/>
</dbReference>
<evidence type="ECO:0000256" key="5">
    <source>
        <dbReference type="ARBA" id="ARBA00022833"/>
    </source>
</evidence>
<dbReference type="Proteomes" id="UP001152795">
    <property type="component" value="Unassembled WGS sequence"/>
</dbReference>
<keyword evidence="3" id="KW-0479">Metal-binding</keyword>
<keyword evidence="4" id="KW-0378">Hydrolase</keyword>
<dbReference type="AlphaFoldDB" id="A0A7D9LEP8"/>
<dbReference type="Gene3D" id="3.30.2010.10">
    <property type="entry name" value="Metalloproteases ('zincins'), catalytic domain"/>
    <property type="match status" value="1"/>
</dbReference>
<organism evidence="11 12">
    <name type="scientific">Paramuricea clavata</name>
    <name type="common">Red gorgonian</name>
    <name type="synonym">Violescent sea-whip</name>
    <dbReference type="NCBI Taxonomy" id="317549"/>
    <lineage>
        <taxon>Eukaryota</taxon>
        <taxon>Metazoa</taxon>
        <taxon>Cnidaria</taxon>
        <taxon>Anthozoa</taxon>
        <taxon>Octocorallia</taxon>
        <taxon>Malacalcyonacea</taxon>
        <taxon>Plexauridae</taxon>
        <taxon>Paramuricea</taxon>
    </lineage>
</organism>
<gene>
    <name evidence="11" type="ORF">PACLA_8A013899</name>
</gene>
<dbReference type="GO" id="GO:0005743">
    <property type="term" value="C:mitochondrial inner membrane"/>
    <property type="evidence" value="ECO:0007669"/>
    <property type="project" value="TreeGrafter"/>
</dbReference>
<evidence type="ECO:0000313" key="11">
    <source>
        <dbReference type="EMBL" id="CAB4032303.1"/>
    </source>
</evidence>
<comment type="caution">
    <text evidence="11">The sequence shown here is derived from an EMBL/GenBank/DDBJ whole genome shotgun (WGS) entry which is preliminary data.</text>
</comment>
<evidence type="ECO:0000256" key="7">
    <source>
        <dbReference type="ARBA" id="ARBA00038233"/>
    </source>
</evidence>
<dbReference type="PANTHER" id="PTHR22726:SF1">
    <property type="entry name" value="METALLOENDOPEPTIDASE OMA1, MITOCHONDRIAL"/>
    <property type="match status" value="1"/>
</dbReference>
<dbReference type="OrthoDB" id="7464992at2759"/>
<evidence type="ECO:0000256" key="9">
    <source>
        <dbReference type="ARBA" id="ARBA00042978"/>
    </source>
</evidence>
<evidence type="ECO:0000256" key="2">
    <source>
        <dbReference type="ARBA" id="ARBA00022670"/>
    </source>
</evidence>
<comment type="cofactor">
    <cofactor evidence="1">
        <name>Zn(2+)</name>
        <dbReference type="ChEBI" id="CHEBI:29105"/>
    </cofactor>
</comment>
<dbReference type="PANTHER" id="PTHR22726">
    <property type="entry name" value="METALLOENDOPEPTIDASE OMA1"/>
    <property type="match status" value="1"/>
</dbReference>
<name>A0A7D9LEP8_PARCT</name>
<dbReference type="GO" id="GO:0034982">
    <property type="term" value="P:mitochondrial protein processing"/>
    <property type="evidence" value="ECO:0007669"/>
    <property type="project" value="TreeGrafter"/>
</dbReference>
<dbReference type="GO" id="GO:0046872">
    <property type="term" value="F:metal ion binding"/>
    <property type="evidence" value="ECO:0007669"/>
    <property type="project" value="UniProtKB-KW"/>
</dbReference>
<dbReference type="InterPro" id="IPR001915">
    <property type="entry name" value="Peptidase_M48"/>
</dbReference>
<evidence type="ECO:0000259" key="10">
    <source>
        <dbReference type="Pfam" id="PF01435"/>
    </source>
</evidence>
<keyword evidence="2" id="KW-0645">Protease</keyword>
<dbReference type="GO" id="GO:0004222">
    <property type="term" value="F:metalloendopeptidase activity"/>
    <property type="evidence" value="ECO:0007669"/>
    <property type="project" value="InterPro"/>
</dbReference>
<evidence type="ECO:0000313" key="12">
    <source>
        <dbReference type="Proteomes" id="UP001152795"/>
    </source>
</evidence>
<evidence type="ECO:0000256" key="4">
    <source>
        <dbReference type="ARBA" id="ARBA00022801"/>
    </source>
</evidence>
<reference evidence="11" key="1">
    <citation type="submission" date="2020-04" db="EMBL/GenBank/DDBJ databases">
        <authorList>
            <person name="Alioto T."/>
            <person name="Alioto T."/>
            <person name="Gomez Garrido J."/>
        </authorList>
    </citation>
    <scope>NUCLEOTIDE SEQUENCE</scope>
    <source>
        <strain evidence="11">A484AB</strain>
    </source>
</reference>
<keyword evidence="12" id="KW-1185">Reference proteome</keyword>
<sequence length="497" mass="57614">MFHHSTTHMGQATKRLVFSVKWRANALNFLYTCTRGMKPQNATHKFCQKDSIALPLLPKRFNGLGNFPGIQRTFHFKTSVLRNARLKSLNPTNSYILCRDFHLSERRRAAPILPVIGAFLARFSGPIAQLLKLMAVVAGRTFRKWWKKLPDQQKEKLKKHLFLRKELIAGIISIFTGGWLFLYYIHLEETPYTKRSRYVGVNPKQIREIAESQWRQLLESYAENIVPVTHPDHKRVFEITERLIMANTDEMIDHMNWEVNVISSDEINAFVLPNGQMFVFSGLLRFLNDDNSLSIILGHEIAHAILQHSAEQLCFNGFVNLIKIVLLATIWALIPNDFLAFLTQSIQNAILGLFWHLPYSRTLEEEADRVGLYFAAKACFDVREGPKVWQKFGALEKLADIPSVEWLSTHPSHENRERNLETIVPEVRIIRIQLFSRFSQGSICDVISKRVKRRPWDTSICVDIQYVYRMILPSEMLNFCEIAVLFSRLTQSLIFNE</sequence>
<keyword evidence="5" id="KW-0862">Zinc</keyword>
<evidence type="ECO:0000256" key="8">
    <source>
        <dbReference type="ARBA" id="ARBA00040360"/>
    </source>
</evidence>
<proteinExistence type="inferred from homology"/>
<evidence type="ECO:0000256" key="1">
    <source>
        <dbReference type="ARBA" id="ARBA00001947"/>
    </source>
</evidence>
<feature type="domain" description="Peptidase M48" evidence="10">
    <location>
        <begin position="235"/>
        <end position="422"/>
    </location>
</feature>
<evidence type="ECO:0000256" key="6">
    <source>
        <dbReference type="ARBA" id="ARBA00023049"/>
    </source>
</evidence>
<keyword evidence="6" id="KW-0482">Metalloprotease</keyword>
<accession>A0A7D9LEP8</accession>
<dbReference type="CDD" id="cd07331">
    <property type="entry name" value="M48C_Oma1_like"/>
    <property type="match status" value="1"/>
</dbReference>